<dbReference type="InterPro" id="IPR002397">
    <property type="entry name" value="Cyt_P450_B"/>
</dbReference>
<evidence type="ECO:0000256" key="2">
    <source>
        <dbReference type="ARBA" id="ARBA00022617"/>
    </source>
</evidence>
<dbReference type="PANTHER" id="PTHR46696">
    <property type="entry name" value="P450, PUTATIVE (EUROFUNG)-RELATED"/>
    <property type="match status" value="1"/>
</dbReference>
<evidence type="ECO:0000256" key="6">
    <source>
        <dbReference type="ARBA" id="ARBA00023033"/>
    </source>
</evidence>
<evidence type="ECO:0000256" key="5">
    <source>
        <dbReference type="ARBA" id="ARBA00023004"/>
    </source>
</evidence>
<keyword evidence="2" id="KW-0349">Heme</keyword>
<dbReference type="GO" id="GO:0005506">
    <property type="term" value="F:iron ion binding"/>
    <property type="evidence" value="ECO:0007669"/>
    <property type="project" value="InterPro"/>
</dbReference>
<keyword evidence="5" id="KW-0408">Iron</keyword>
<organism evidence="7">
    <name type="scientific">metagenome</name>
    <dbReference type="NCBI Taxonomy" id="256318"/>
    <lineage>
        <taxon>unclassified sequences</taxon>
        <taxon>metagenomes</taxon>
    </lineage>
</organism>
<dbReference type="InterPro" id="IPR017972">
    <property type="entry name" value="Cyt_P450_CS"/>
</dbReference>
<accession>A0A2P2C444</accession>
<dbReference type="SUPFAM" id="SSF48264">
    <property type="entry name" value="Cytochrome P450"/>
    <property type="match status" value="1"/>
</dbReference>
<evidence type="ECO:0000256" key="4">
    <source>
        <dbReference type="ARBA" id="ARBA00023002"/>
    </source>
</evidence>
<dbReference type="PROSITE" id="PS00086">
    <property type="entry name" value="CYTOCHROME_P450"/>
    <property type="match status" value="1"/>
</dbReference>
<dbReference type="GO" id="GO:0036199">
    <property type="term" value="F:cholest-4-en-3-one 26-monooxygenase activity"/>
    <property type="evidence" value="ECO:0007669"/>
    <property type="project" value="TreeGrafter"/>
</dbReference>
<sequence length="440" mass="48041">MTSLSAAPVAREVRAGVHWGVAHGLPTLFLRRAAERGDLQARLIRVGAHGTDDAFGLIEEIRSRGPLYRSRIGYVATSHAAVRQVLTSDDFRTGLPTNDGVLGKVARWAAPRTLHPVEPPSLLVTEPPDHTRYRKLVTRVFTMRAVEKLRGRTEEIAADLLDALEPRASSPVDLVESYCALLPVTVIAEILGVPEEERAQVLDFGSAAAPSLDLGLGYRRYRAVSRALAQFDAWLSRHLDDLRREPGDNLLSELVAVRDGGEGLDESELKATAGLVLAAGFETTVNLLGNGIALLHDHPDERGRVVADPSLWPNVVEEVLRLDPPVLLTARMAAHDTELAGQQVQAGSMVTAILGGANRDPEVFADPLRFDVGRANARDHIAFSSGRHHCLGAQLARMEGDVGLRTIWERYPGLRLEPGARRRETRILRGFETLPATLRP</sequence>
<dbReference type="PRINTS" id="PR00385">
    <property type="entry name" value="P450"/>
</dbReference>
<evidence type="ECO:0000256" key="1">
    <source>
        <dbReference type="ARBA" id="ARBA00010617"/>
    </source>
</evidence>
<dbReference type="Gene3D" id="1.10.630.10">
    <property type="entry name" value="Cytochrome P450"/>
    <property type="match status" value="1"/>
</dbReference>
<dbReference type="GO" id="GO:0008395">
    <property type="term" value="F:steroid hydroxylase activity"/>
    <property type="evidence" value="ECO:0007669"/>
    <property type="project" value="TreeGrafter"/>
</dbReference>
<keyword evidence="3" id="KW-0479">Metal-binding</keyword>
<dbReference type="InterPro" id="IPR001128">
    <property type="entry name" value="Cyt_P450"/>
</dbReference>
<dbReference type="FunFam" id="1.10.630.10:FF:000018">
    <property type="entry name" value="Cytochrome P450 monooxygenase"/>
    <property type="match status" value="1"/>
</dbReference>
<reference evidence="7" key="1">
    <citation type="submission" date="2015-08" db="EMBL/GenBank/DDBJ databases">
        <authorList>
            <person name="Babu N.S."/>
            <person name="Beckwith C.J."/>
            <person name="Beseler K.G."/>
            <person name="Brison A."/>
            <person name="Carone J.V."/>
            <person name="Caskin T.P."/>
            <person name="Diamond M."/>
            <person name="Durham M.E."/>
            <person name="Foxe J.M."/>
            <person name="Go M."/>
            <person name="Henderson B.A."/>
            <person name="Jones I.B."/>
            <person name="McGettigan J.A."/>
            <person name="Micheletti S.J."/>
            <person name="Nasrallah M.E."/>
            <person name="Ortiz D."/>
            <person name="Piller C.R."/>
            <person name="Privatt S.R."/>
            <person name="Schneider S.L."/>
            <person name="Sharp S."/>
            <person name="Smith T.C."/>
            <person name="Stanton J.D."/>
            <person name="Ullery H.E."/>
            <person name="Wilson R.J."/>
            <person name="Serrano M.G."/>
            <person name="Buck G."/>
            <person name="Lee V."/>
            <person name="Wang Y."/>
            <person name="Carvalho R."/>
            <person name="Voegtly L."/>
            <person name="Shi R."/>
            <person name="Duckworth R."/>
            <person name="Johnson A."/>
            <person name="Loviza R."/>
            <person name="Walstead R."/>
            <person name="Shah Z."/>
            <person name="Kiflezghi M."/>
            <person name="Wade K."/>
            <person name="Ball S.L."/>
            <person name="Bradley K.W."/>
            <person name="Asai D.J."/>
            <person name="Bowman C.A."/>
            <person name="Russell D.A."/>
            <person name="Pope W.H."/>
            <person name="Jacobs-Sera D."/>
            <person name="Hendrix R.W."/>
            <person name="Hatfull G.F."/>
        </authorList>
    </citation>
    <scope>NUCLEOTIDE SEQUENCE</scope>
</reference>
<gene>
    <name evidence="7" type="primary">cyp</name>
    <name evidence="7" type="ORF">NOCA1120188</name>
</gene>
<dbReference type="InterPro" id="IPR036396">
    <property type="entry name" value="Cyt_P450_sf"/>
</dbReference>
<evidence type="ECO:0000256" key="3">
    <source>
        <dbReference type="ARBA" id="ARBA00022723"/>
    </source>
</evidence>
<dbReference type="EC" id="1.14.-.-" evidence="7"/>
<dbReference type="PANTHER" id="PTHR46696:SF4">
    <property type="entry name" value="BIOTIN BIOSYNTHESIS CYTOCHROME P450"/>
    <property type="match status" value="1"/>
</dbReference>
<comment type="similarity">
    <text evidence="1">Belongs to the cytochrome P450 family.</text>
</comment>
<dbReference type="GO" id="GO:0006707">
    <property type="term" value="P:cholesterol catabolic process"/>
    <property type="evidence" value="ECO:0007669"/>
    <property type="project" value="TreeGrafter"/>
</dbReference>
<dbReference type="PRINTS" id="PR00359">
    <property type="entry name" value="BP450"/>
</dbReference>
<dbReference type="CDD" id="cd20625">
    <property type="entry name" value="CYP164-like"/>
    <property type="match status" value="1"/>
</dbReference>
<dbReference type="AlphaFoldDB" id="A0A2P2C444"/>
<dbReference type="Pfam" id="PF00067">
    <property type="entry name" value="p450"/>
    <property type="match status" value="1"/>
</dbReference>
<protein>
    <submittedName>
        <fullName evidence="7">Putative cytochrome P450 140</fullName>
        <ecNumber evidence="7">1.14.-.-</ecNumber>
    </submittedName>
</protein>
<name>A0A2P2C444_9ZZZZ</name>
<proteinExistence type="inferred from homology"/>
<dbReference type="GO" id="GO:0020037">
    <property type="term" value="F:heme binding"/>
    <property type="evidence" value="ECO:0007669"/>
    <property type="project" value="InterPro"/>
</dbReference>
<keyword evidence="4 7" id="KW-0560">Oxidoreductase</keyword>
<evidence type="ECO:0000313" key="7">
    <source>
        <dbReference type="EMBL" id="CUR56776.1"/>
    </source>
</evidence>
<keyword evidence="6" id="KW-0503">Monooxygenase</keyword>
<dbReference type="EMBL" id="CZKB01000004">
    <property type="protein sequence ID" value="CUR56776.1"/>
    <property type="molecule type" value="Genomic_DNA"/>
</dbReference>